<sequence length="141" mass="16630">MREPEFERELCTLWCIYKAGLANRFRVPRLHSIVVSGETTIGLLMTLVTSSDIGTHLRSPSLQERYELHKRWEEQLTAIVKELHAQDIVWGDVHPMNVAIDFGDMNNVEFVDDDKRENTESYWQGIRMFQEWLPNPQRRSQ</sequence>
<dbReference type="EMBL" id="WNKQ01000015">
    <property type="protein sequence ID" value="KAF5846688.1"/>
    <property type="molecule type" value="Genomic_DNA"/>
</dbReference>
<name>A0A8H5ZF11_COCSA</name>
<gene>
    <name evidence="1" type="ORF">GGP41_004736</name>
</gene>
<organism evidence="1 2">
    <name type="scientific">Cochliobolus sativus</name>
    <name type="common">Common root rot and spot blotch fungus</name>
    <name type="synonym">Bipolaris sorokiniana</name>
    <dbReference type="NCBI Taxonomy" id="45130"/>
    <lineage>
        <taxon>Eukaryota</taxon>
        <taxon>Fungi</taxon>
        <taxon>Dikarya</taxon>
        <taxon>Ascomycota</taxon>
        <taxon>Pezizomycotina</taxon>
        <taxon>Dothideomycetes</taxon>
        <taxon>Pleosporomycetidae</taxon>
        <taxon>Pleosporales</taxon>
        <taxon>Pleosporineae</taxon>
        <taxon>Pleosporaceae</taxon>
        <taxon>Bipolaris</taxon>
    </lineage>
</organism>
<dbReference type="AlphaFoldDB" id="A0A8H5ZF11"/>
<protein>
    <recommendedName>
        <fullName evidence="3">Protein kinase domain-containing protein</fullName>
    </recommendedName>
</protein>
<evidence type="ECO:0000313" key="1">
    <source>
        <dbReference type="EMBL" id="KAF5846688.1"/>
    </source>
</evidence>
<comment type="caution">
    <text evidence="1">The sequence shown here is derived from an EMBL/GenBank/DDBJ whole genome shotgun (WGS) entry which is preliminary data.</text>
</comment>
<dbReference type="Proteomes" id="UP000624244">
    <property type="component" value="Unassembled WGS sequence"/>
</dbReference>
<dbReference type="SUPFAM" id="SSF56112">
    <property type="entry name" value="Protein kinase-like (PK-like)"/>
    <property type="match status" value="1"/>
</dbReference>
<reference evidence="1" key="1">
    <citation type="submission" date="2019-11" db="EMBL/GenBank/DDBJ databases">
        <title>Bipolaris sorokiniana Genome sequencing.</title>
        <authorList>
            <person name="Wang H."/>
        </authorList>
    </citation>
    <scope>NUCLEOTIDE SEQUENCE</scope>
</reference>
<accession>A0A8H5ZF11</accession>
<proteinExistence type="predicted"/>
<dbReference type="InterPro" id="IPR011009">
    <property type="entry name" value="Kinase-like_dom_sf"/>
</dbReference>
<evidence type="ECO:0000313" key="2">
    <source>
        <dbReference type="Proteomes" id="UP000624244"/>
    </source>
</evidence>
<evidence type="ECO:0008006" key="3">
    <source>
        <dbReference type="Google" id="ProtNLM"/>
    </source>
</evidence>